<feature type="region of interest" description="Disordered" evidence="6">
    <location>
        <begin position="418"/>
        <end position="444"/>
    </location>
</feature>
<keyword evidence="9" id="KW-0723">Serine/threonine-protein kinase</keyword>
<dbReference type="PROSITE" id="PS00108">
    <property type="entry name" value="PROTEIN_KINASE_ST"/>
    <property type="match status" value="1"/>
</dbReference>
<keyword evidence="7" id="KW-1133">Transmembrane helix</keyword>
<feature type="transmembrane region" description="Helical" evidence="7">
    <location>
        <begin position="369"/>
        <end position="387"/>
    </location>
</feature>
<dbReference type="PANTHER" id="PTHR43289">
    <property type="entry name" value="MITOGEN-ACTIVATED PROTEIN KINASE KINASE KINASE 20-RELATED"/>
    <property type="match status" value="1"/>
</dbReference>
<feature type="region of interest" description="Disordered" evidence="6">
    <location>
        <begin position="452"/>
        <end position="471"/>
    </location>
</feature>
<dbReference type="GO" id="GO:0005524">
    <property type="term" value="F:ATP binding"/>
    <property type="evidence" value="ECO:0007669"/>
    <property type="project" value="UniProtKB-UniRule"/>
</dbReference>
<dbReference type="InterPro" id="IPR017441">
    <property type="entry name" value="Protein_kinase_ATP_BS"/>
</dbReference>
<dbReference type="RefSeq" id="WP_015956564.1">
    <property type="nucleotide sequence ID" value="NC_011729.1"/>
</dbReference>
<evidence type="ECO:0000256" key="7">
    <source>
        <dbReference type="SAM" id="Phobius"/>
    </source>
</evidence>
<protein>
    <submittedName>
        <fullName evidence="9">Serine/threonine protein kinase with Chase2 sensor</fullName>
    </submittedName>
</protein>
<keyword evidence="1" id="KW-0808">Transferase</keyword>
<name>B7KBK3_GLOC7</name>
<evidence type="ECO:0000256" key="4">
    <source>
        <dbReference type="ARBA" id="ARBA00022840"/>
    </source>
</evidence>
<keyword evidence="3 9" id="KW-0418">Kinase</keyword>
<organism evidence="9 10">
    <name type="scientific">Gloeothece citriformis (strain PCC 7424)</name>
    <name type="common">Cyanothece sp. (strain PCC 7424)</name>
    <dbReference type="NCBI Taxonomy" id="65393"/>
    <lineage>
        <taxon>Bacteria</taxon>
        <taxon>Bacillati</taxon>
        <taxon>Cyanobacteriota</taxon>
        <taxon>Cyanophyceae</taxon>
        <taxon>Oscillatoriophycideae</taxon>
        <taxon>Chroococcales</taxon>
        <taxon>Aphanothecaceae</taxon>
        <taxon>Gloeothece</taxon>
        <taxon>Gloeothece citriformis</taxon>
    </lineage>
</organism>
<evidence type="ECO:0000256" key="3">
    <source>
        <dbReference type="ARBA" id="ARBA00022777"/>
    </source>
</evidence>
<evidence type="ECO:0000256" key="5">
    <source>
        <dbReference type="PROSITE-ProRule" id="PRU10141"/>
    </source>
</evidence>
<keyword evidence="7" id="KW-0472">Membrane</keyword>
<dbReference type="SMART" id="SM01080">
    <property type="entry name" value="CHASE2"/>
    <property type="match status" value="1"/>
</dbReference>
<evidence type="ECO:0000313" key="9">
    <source>
        <dbReference type="EMBL" id="ACK72981.1"/>
    </source>
</evidence>
<dbReference type="CDD" id="cd14014">
    <property type="entry name" value="STKc_PknB_like"/>
    <property type="match status" value="1"/>
</dbReference>
<dbReference type="STRING" id="65393.PCC7424_4619"/>
<dbReference type="InterPro" id="IPR007890">
    <property type="entry name" value="CHASE2"/>
</dbReference>
<dbReference type="SMART" id="SM00220">
    <property type="entry name" value="S_TKc"/>
    <property type="match status" value="1"/>
</dbReference>
<feature type="domain" description="Protein kinase" evidence="8">
    <location>
        <begin position="547"/>
        <end position="833"/>
    </location>
</feature>
<dbReference type="eggNOG" id="COG0515">
    <property type="taxonomic scope" value="Bacteria"/>
</dbReference>
<dbReference type="OrthoDB" id="420726at2"/>
<evidence type="ECO:0000256" key="1">
    <source>
        <dbReference type="ARBA" id="ARBA00022679"/>
    </source>
</evidence>
<reference evidence="10" key="1">
    <citation type="journal article" date="2011" name="MBio">
        <title>Novel metabolic attributes of the genus Cyanothece, comprising a group of unicellular nitrogen-fixing Cyanobacteria.</title>
        <authorList>
            <person name="Bandyopadhyay A."/>
            <person name="Elvitigala T."/>
            <person name="Welsh E."/>
            <person name="Stockel J."/>
            <person name="Liberton M."/>
            <person name="Min H."/>
            <person name="Sherman L.A."/>
            <person name="Pakrasi H.B."/>
        </authorList>
    </citation>
    <scope>NUCLEOTIDE SEQUENCE [LARGE SCALE GENOMIC DNA]</scope>
    <source>
        <strain evidence="10">PCC 7424</strain>
    </source>
</reference>
<dbReference type="PROSITE" id="PS00107">
    <property type="entry name" value="PROTEIN_KINASE_ATP"/>
    <property type="match status" value="1"/>
</dbReference>
<evidence type="ECO:0000259" key="8">
    <source>
        <dbReference type="PROSITE" id="PS50011"/>
    </source>
</evidence>
<keyword evidence="10" id="KW-1185">Reference proteome</keyword>
<keyword evidence="4 5" id="KW-0067">ATP-binding</keyword>
<accession>B7KBK3</accession>
<evidence type="ECO:0000313" key="10">
    <source>
        <dbReference type="Proteomes" id="UP000002384"/>
    </source>
</evidence>
<dbReference type="SUPFAM" id="SSF56112">
    <property type="entry name" value="Protein kinase-like (PK-like)"/>
    <property type="match status" value="1"/>
</dbReference>
<dbReference type="AlphaFoldDB" id="B7KBK3"/>
<dbReference type="GO" id="GO:0004674">
    <property type="term" value="F:protein serine/threonine kinase activity"/>
    <property type="evidence" value="ECO:0007669"/>
    <property type="project" value="UniProtKB-KW"/>
</dbReference>
<feature type="region of interest" description="Disordered" evidence="6">
    <location>
        <begin position="476"/>
        <end position="537"/>
    </location>
</feature>
<dbReference type="InterPro" id="IPR008271">
    <property type="entry name" value="Ser/Thr_kinase_AS"/>
</dbReference>
<gene>
    <name evidence="9" type="ordered locus">PCC7424_4619</name>
</gene>
<feature type="transmembrane region" description="Helical" evidence="7">
    <location>
        <begin position="346"/>
        <end position="362"/>
    </location>
</feature>
<dbReference type="HOGENOM" id="CLU_338252_0_0_3"/>
<dbReference type="eggNOG" id="COG4252">
    <property type="taxonomic scope" value="Bacteria"/>
</dbReference>
<feature type="binding site" evidence="5">
    <location>
        <position position="577"/>
    </location>
    <ligand>
        <name>ATP</name>
        <dbReference type="ChEBI" id="CHEBI:30616"/>
    </ligand>
</feature>
<proteinExistence type="predicted"/>
<evidence type="ECO:0000256" key="2">
    <source>
        <dbReference type="ARBA" id="ARBA00022741"/>
    </source>
</evidence>
<feature type="compositionally biased region" description="Polar residues" evidence="6">
    <location>
        <begin position="476"/>
        <end position="512"/>
    </location>
</feature>
<dbReference type="EMBL" id="CP001291">
    <property type="protein sequence ID" value="ACK72981.1"/>
    <property type="molecule type" value="Genomic_DNA"/>
</dbReference>
<dbReference type="InterPro" id="IPR000719">
    <property type="entry name" value="Prot_kinase_dom"/>
</dbReference>
<feature type="compositionally biased region" description="Low complexity" evidence="6">
    <location>
        <begin position="513"/>
        <end position="524"/>
    </location>
</feature>
<dbReference type="KEGG" id="cyc:PCC7424_4619"/>
<dbReference type="Gene3D" id="3.30.200.20">
    <property type="entry name" value="Phosphorylase Kinase, domain 1"/>
    <property type="match status" value="1"/>
</dbReference>
<dbReference type="Pfam" id="PF00069">
    <property type="entry name" value="Pkinase"/>
    <property type="match status" value="1"/>
</dbReference>
<keyword evidence="7" id="KW-0812">Transmembrane</keyword>
<sequence length="841" mass="93506">MSAHPWYLRFRKLPLVIVVSLLVSGVIAGLRQVGLFETTELWNYDQLVKLRSQSNPDPRILVVAVDDNTLKKLNSDKVSDQALTQVLQTLQNYQPRVIAVDIIRDVPIGEGRQELINYLDRLYEPLAGQIKPIIMTCQLPSSEQPDGIDPPKVLDIDSAVGFANIEVDPDQVIRRVPISSVPVGNAPGSSQEKNVLIQETNQSGCLVPFSLGFLASLKYLQQENITLTQTQDELFKLGDVIFTPPTQTAGGYQNLDPSLSQIILDYRLSNPFSTLSFAEVLEGNIDPQQIRDKIILIGYTTKDDVHLTPYGMVPGVFIHAQVINQILGNVLDNRAQFWYFPDPVEWMWLLVWGVGGGIIAWKCRPHWQFYLLAGGALVILIGTTFILFTQQGWIPLIPSLLTLIASAIVVRSVPQLKPTPEPDQLSPQPVNSPSSKLKATVVEPVPSSKLQATVVEPLPSTRPPQSITQNKTLTWTDANASPTQPPSSEAQLPLTQPSSNQPPSSEAQLPLTQPSSNQSPSSPSGERREFVRTNPYIGQTLGEGGRYRIEEHLGGGGMGQVYLACDTRLRDRRVAIKVMTTYSSANNDNLIERFQREAGYMATFTNMNIVKINDFGLTEEDSPFHGAPFYVMEYLEGTSLSQRLALEGRLSVKETIPIIRQICAGLKEAHQRGIAHRDLKPDNIYLIPHAALGEIVKILDFGIAKIIRDESQPQTSHTLTAMGAFIGTYRYASPEQCLGDTRIDHRTDIYSLGVLMYEMLSGTNPYNIKSDQNTQGYWISSHISKQPQPLRNEPACEDISPELEAVVMKCLKKSPDERFANVDELEEALKEALPEIFRNKF</sequence>
<dbReference type="PROSITE" id="PS50011">
    <property type="entry name" value="PROTEIN_KINASE_DOM"/>
    <property type="match status" value="1"/>
</dbReference>
<evidence type="ECO:0000256" key="6">
    <source>
        <dbReference type="SAM" id="MobiDB-lite"/>
    </source>
</evidence>
<dbReference type="Pfam" id="PF05226">
    <property type="entry name" value="CHASE2"/>
    <property type="match status" value="1"/>
</dbReference>
<dbReference type="Proteomes" id="UP000002384">
    <property type="component" value="Chromosome"/>
</dbReference>
<dbReference type="PANTHER" id="PTHR43289:SF34">
    <property type="entry name" value="SERINE_THREONINE-PROTEIN KINASE YBDM-RELATED"/>
    <property type="match status" value="1"/>
</dbReference>
<feature type="compositionally biased region" description="Polar residues" evidence="6">
    <location>
        <begin position="425"/>
        <end position="437"/>
    </location>
</feature>
<dbReference type="InterPro" id="IPR011009">
    <property type="entry name" value="Kinase-like_dom_sf"/>
</dbReference>
<keyword evidence="2 5" id="KW-0547">Nucleotide-binding</keyword>
<dbReference type="Gene3D" id="1.10.510.10">
    <property type="entry name" value="Transferase(Phosphotransferase) domain 1"/>
    <property type="match status" value="1"/>
</dbReference>